<evidence type="ECO:0000313" key="1">
    <source>
        <dbReference type="EMBL" id="CAD7444084.1"/>
    </source>
</evidence>
<reference evidence="1" key="1">
    <citation type="submission" date="2020-11" db="EMBL/GenBank/DDBJ databases">
        <authorList>
            <person name="Tran Van P."/>
        </authorList>
    </citation>
    <scope>NUCLEOTIDE SEQUENCE</scope>
</reference>
<dbReference type="AlphaFoldDB" id="A0A7R9I1M2"/>
<dbReference type="EMBL" id="OD566488">
    <property type="protein sequence ID" value="CAD7444084.1"/>
    <property type="molecule type" value="Genomic_DNA"/>
</dbReference>
<organism evidence="1">
    <name type="scientific">Timema bartmani</name>
    <dbReference type="NCBI Taxonomy" id="61472"/>
    <lineage>
        <taxon>Eukaryota</taxon>
        <taxon>Metazoa</taxon>
        <taxon>Ecdysozoa</taxon>
        <taxon>Arthropoda</taxon>
        <taxon>Hexapoda</taxon>
        <taxon>Insecta</taxon>
        <taxon>Pterygota</taxon>
        <taxon>Neoptera</taxon>
        <taxon>Polyneoptera</taxon>
        <taxon>Phasmatodea</taxon>
        <taxon>Timematodea</taxon>
        <taxon>Timematoidea</taxon>
        <taxon>Timematidae</taxon>
        <taxon>Timema</taxon>
    </lineage>
</organism>
<gene>
    <name evidence="1" type="ORF">TBIB3V08_LOCUS6473</name>
</gene>
<proteinExistence type="predicted"/>
<protein>
    <submittedName>
        <fullName evidence="1">Uncharacterized protein</fullName>
    </submittedName>
</protein>
<accession>A0A7R9I1M2</accession>
<sequence length="265" mass="29649">MHFREHSSQDRRRDVSLFRRGRTYRSFGLPATLRLILRPGEQTRAKVGGWGWRKRNVCGIGGVRKKPKRCGICRTSRLSCAQDLSQADEVLNPAAANLSGSIKGTGHLLNVFLRSDSIFILKIPGLDKRLIRMLPDDVSLWSLGPEPCPFCCKALGNECAYGSGGVLSVLLAGETPLRSLYLRESRTLDPNVTGKPDKMATRTTARSPKIESRIRLIGARMRTDLRWLVLRFDWFLCAEHLGQSGQSRDELKFSGTARADQVEIL</sequence>
<name>A0A7R9I1M2_9NEOP</name>